<protein>
    <recommendedName>
        <fullName evidence="3">DNA-binding protein</fullName>
    </recommendedName>
</protein>
<evidence type="ECO:0000313" key="1">
    <source>
        <dbReference type="EMBL" id="CBI12772.1"/>
    </source>
</evidence>
<dbReference type="InterPro" id="IPR009061">
    <property type="entry name" value="DNA-bd_dom_put_sf"/>
</dbReference>
<dbReference type="EMBL" id="FN597254">
    <property type="protein sequence ID" value="CBI12772.1"/>
    <property type="molecule type" value="Genomic_DNA"/>
</dbReference>
<dbReference type="SUPFAM" id="SSF46955">
    <property type="entry name" value="Putative DNA-binding domain"/>
    <property type="match status" value="1"/>
</dbReference>
<name>A0AA36JW50_STRG3</name>
<reference evidence="1 2" key="1">
    <citation type="journal article" date="2010" name="J. Bacteriol.">
        <title>Genome sequence of Streptococcus gallolyticus: insights into its adaptation to the bovine rumen and its ability to cause endocarditis.</title>
        <authorList>
            <person name="Rusniok C."/>
            <person name="Couve E."/>
            <person name="Da Cunha V."/>
            <person name="El Gana R."/>
            <person name="Zidane N."/>
            <person name="Bouchier C."/>
            <person name="Poyart C."/>
            <person name="Leclercq R."/>
            <person name="Trieu-Cuot P."/>
            <person name="Glaser P."/>
        </authorList>
    </citation>
    <scope>NUCLEOTIDE SEQUENCE [LARGE SCALE GENOMIC DNA]</scope>
    <source>
        <strain evidence="1 2">UCN34</strain>
    </source>
</reference>
<dbReference type="Proteomes" id="UP000001517">
    <property type="component" value="Chromosome"/>
</dbReference>
<dbReference type="Gene3D" id="1.10.10.10">
    <property type="entry name" value="Winged helix-like DNA-binding domain superfamily/Winged helix DNA-binding domain"/>
    <property type="match status" value="1"/>
</dbReference>
<organism evidence="1 2">
    <name type="scientific">Streptococcus gallolyticus (strain UCN34)</name>
    <dbReference type="NCBI Taxonomy" id="637909"/>
    <lineage>
        <taxon>Bacteria</taxon>
        <taxon>Bacillati</taxon>
        <taxon>Bacillota</taxon>
        <taxon>Bacilli</taxon>
        <taxon>Lactobacillales</taxon>
        <taxon>Streptococcaceae</taxon>
        <taxon>Streptococcus</taxon>
    </lineage>
</organism>
<gene>
    <name evidence="1" type="ordered locus">GALLO_0280</name>
</gene>
<dbReference type="AlphaFoldDB" id="A0AA36JW50"/>
<accession>A0AA36JW50</accession>
<evidence type="ECO:0008006" key="3">
    <source>
        <dbReference type="Google" id="ProtNLM"/>
    </source>
</evidence>
<evidence type="ECO:0000313" key="2">
    <source>
        <dbReference type="Proteomes" id="UP000001517"/>
    </source>
</evidence>
<sequence length="197" mass="23407">MFEDVTLKLSKKKEKELLAHYNTKIQDAIEKTFEDKEFYKPMVRMSGLCRWLDVSTTTVVKWQKEGMPHMVIDGVTLYDKRKILKWLNHFERNKIISQENQMKVLPGYLSIKHVFGTIITYPKEVVLDLIEDLRETDVQDFSYWSPLYFLEYDELGCPVYLTYLVNEVGIAMHPNRYYYVTLTEEQEKALESLELSI</sequence>
<proteinExistence type="predicted"/>
<dbReference type="InterPro" id="IPR036388">
    <property type="entry name" value="WH-like_DNA-bd_sf"/>
</dbReference>
<dbReference type="KEGG" id="sga:GALLO_0280"/>